<dbReference type="PROSITE" id="PS00065">
    <property type="entry name" value="D_2_HYDROXYACID_DH_1"/>
    <property type="match status" value="1"/>
</dbReference>
<dbReference type="InterPro" id="IPR029752">
    <property type="entry name" value="D-isomer_DH_CS1"/>
</dbReference>
<dbReference type="InterPro" id="IPR006139">
    <property type="entry name" value="D-isomer_2_OHA_DH_cat_dom"/>
</dbReference>
<dbReference type="CDD" id="cd04901">
    <property type="entry name" value="ACT_3PGDH"/>
    <property type="match status" value="1"/>
</dbReference>
<feature type="domain" description="ACT" evidence="13">
    <location>
        <begin position="340"/>
        <end position="411"/>
    </location>
</feature>
<dbReference type="PANTHER" id="PTHR43761:SF1">
    <property type="entry name" value="D-ISOMER SPECIFIC 2-HYDROXYACID DEHYDROGENASE CATALYTIC DOMAIN-CONTAINING PROTEIN-RELATED"/>
    <property type="match status" value="1"/>
</dbReference>
<keyword evidence="7 12" id="KW-0560">Oxidoreductase</keyword>
<dbReference type="EMBL" id="FLUO01000001">
    <property type="protein sequence ID" value="SBV98646.1"/>
    <property type="molecule type" value="Genomic_DNA"/>
</dbReference>
<evidence type="ECO:0000256" key="3">
    <source>
        <dbReference type="ARBA" id="ARBA00005854"/>
    </source>
</evidence>
<evidence type="ECO:0000256" key="12">
    <source>
        <dbReference type="RuleBase" id="RU003719"/>
    </source>
</evidence>
<dbReference type="SUPFAM" id="SSF51735">
    <property type="entry name" value="NAD(P)-binding Rossmann-fold domains"/>
    <property type="match status" value="1"/>
</dbReference>
<dbReference type="InterPro" id="IPR050418">
    <property type="entry name" value="D-iso_2-hydroxyacid_DH_PdxB"/>
</dbReference>
<dbReference type="InterPro" id="IPR002912">
    <property type="entry name" value="ACT_dom"/>
</dbReference>
<dbReference type="InterPro" id="IPR045865">
    <property type="entry name" value="ACT-like_dom_sf"/>
</dbReference>
<comment type="pathway">
    <text evidence="2">Amino-acid biosynthesis; L-serine biosynthesis; L-serine from 3-phospho-D-glycerate: step 1/3.</text>
</comment>
<dbReference type="GO" id="GO:0051287">
    <property type="term" value="F:NAD binding"/>
    <property type="evidence" value="ECO:0007669"/>
    <property type="project" value="InterPro"/>
</dbReference>
<dbReference type="Pfam" id="PF00389">
    <property type="entry name" value="2-Hacid_dh"/>
    <property type="match status" value="1"/>
</dbReference>
<evidence type="ECO:0000313" key="14">
    <source>
        <dbReference type="EMBL" id="SBV98646.1"/>
    </source>
</evidence>
<dbReference type="CDD" id="cd12176">
    <property type="entry name" value="PGDH_3"/>
    <property type="match status" value="1"/>
</dbReference>
<dbReference type="Gene3D" id="3.30.70.260">
    <property type="match status" value="1"/>
</dbReference>
<dbReference type="InterPro" id="IPR006140">
    <property type="entry name" value="D-isomer_DH_NAD-bd"/>
</dbReference>
<dbReference type="PROSITE" id="PS51671">
    <property type="entry name" value="ACT"/>
    <property type="match status" value="1"/>
</dbReference>
<organism evidence="14">
    <name type="scientific">uncultured Alphaproteobacteria bacterium</name>
    <dbReference type="NCBI Taxonomy" id="91750"/>
    <lineage>
        <taxon>Bacteria</taxon>
        <taxon>Pseudomonadati</taxon>
        <taxon>Pseudomonadota</taxon>
        <taxon>Alphaproteobacteria</taxon>
        <taxon>environmental samples</taxon>
    </lineage>
</organism>
<dbReference type="InterPro" id="IPR029753">
    <property type="entry name" value="D-isomer_DH_CS"/>
</dbReference>
<evidence type="ECO:0000256" key="1">
    <source>
        <dbReference type="ARBA" id="ARBA00003800"/>
    </source>
</evidence>
<dbReference type="GO" id="GO:0006564">
    <property type="term" value="P:L-serine biosynthetic process"/>
    <property type="evidence" value="ECO:0007669"/>
    <property type="project" value="UniProtKB-ARBA"/>
</dbReference>
<dbReference type="EC" id="1.1.1.399" evidence="4"/>
<dbReference type="UniPathway" id="UPA00135">
    <property type="reaction ID" value="UER00196"/>
</dbReference>
<dbReference type="InterPro" id="IPR036291">
    <property type="entry name" value="NAD(P)-bd_dom_sf"/>
</dbReference>
<keyword evidence="8" id="KW-0520">NAD</keyword>
<dbReference type="GO" id="GO:0047545">
    <property type="term" value="F:(S)-2-hydroxyglutarate dehydrogenase activity"/>
    <property type="evidence" value="ECO:0007669"/>
    <property type="project" value="UniProtKB-ARBA"/>
</dbReference>
<reference evidence="14" key="1">
    <citation type="submission" date="2016-04" db="EMBL/GenBank/DDBJ databases">
        <authorList>
            <person name="Evans L.H."/>
            <person name="Alamgir A."/>
            <person name="Owens N."/>
            <person name="Weber N.D."/>
            <person name="Virtaneva K."/>
            <person name="Barbian K."/>
            <person name="Babar A."/>
            <person name="Rosenke K."/>
        </authorList>
    </citation>
    <scope>NUCLEOTIDE SEQUENCE</scope>
    <source>
        <strain evidence="14">86</strain>
    </source>
</reference>
<dbReference type="PANTHER" id="PTHR43761">
    <property type="entry name" value="D-ISOMER SPECIFIC 2-HYDROXYACID DEHYDROGENASE FAMILY PROTEIN (AFU_ORTHOLOGUE AFUA_1G13630)"/>
    <property type="match status" value="1"/>
</dbReference>
<evidence type="ECO:0000256" key="4">
    <source>
        <dbReference type="ARBA" id="ARBA00013001"/>
    </source>
</evidence>
<dbReference type="NCBIfam" id="NF008759">
    <property type="entry name" value="PRK11790.1"/>
    <property type="match status" value="1"/>
</dbReference>
<accession>A0A212JGR4</accession>
<evidence type="ECO:0000256" key="6">
    <source>
        <dbReference type="ARBA" id="ARBA00021582"/>
    </source>
</evidence>
<dbReference type="Gene3D" id="3.40.50.720">
    <property type="entry name" value="NAD(P)-binding Rossmann-like Domain"/>
    <property type="match status" value="2"/>
</dbReference>
<evidence type="ECO:0000256" key="11">
    <source>
        <dbReference type="ARBA" id="ARBA00048731"/>
    </source>
</evidence>
<evidence type="ECO:0000256" key="8">
    <source>
        <dbReference type="ARBA" id="ARBA00023027"/>
    </source>
</evidence>
<dbReference type="AlphaFoldDB" id="A0A212JGR4"/>
<sequence>MSKLSLPKDKIKVVLLEGIHDNAVHALNVAGYTNVDCYPGALDGVALREAIADAHIVGIRSRTRLTRQVIAQAPKLMAVGCFCIGTNQVDLSAAKMAGIPVFNAPYSNTRSVAELVLGEMIMLYRGVPEKSAAAHAGKWLKSAKGSHEVRGKKLGIVGYGHIGSQLSILAEALGLEVQYFDVVNKLALGNAKACHTLDQLLRTSDIVSLHVPATPETRDMIGEAELSLMKPGALLINASRGNVVAIEALAAALDDGRLGGAAIDVFPTEPADGDEEFVSPLRGRPNVILTPHVGGSTQEAQANIGTEVADKLVTYSDNGSTLGAVNFMELALPLQGTATRFMHIHRNVPGVISRINEIFSGKGINISGQYLRTDGEIGYVVVDVEAEIEPGQGFRKALDAIDGTIRSRFLF</sequence>
<dbReference type="Pfam" id="PF22629">
    <property type="entry name" value="ACT_AHAS_ss"/>
    <property type="match status" value="1"/>
</dbReference>
<evidence type="ECO:0000256" key="5">
    <source>
        <dbReference type="ARBA" id="ARBA00013143"/>
    </source>
</evidence>
<evidence type="ECO:0000256" key="10">
    <source>
        <dbReference type="ARBA" id="ARBA00048126"/>
    </source>
</evidence>
<name>A0A212JGR4_9PROT</name>
<dbReference type="PROSITE" id="PS00670">
    <property type="entry name" value="D_2_HYDROXYACID_DH_2"/>
    <property type="match status" value="1"/>
</dbReference>
<proteinExistence type="inferred from homology"/>
<evidence type="ECO:0000256" key="2">
    <source>
        <dbReference type="ARBA" id="ARBA00005216"/>
    </source>
</evidence>
<comment type="function">
    <text evidence="1">Catalyzes the reversible oxidation of 3-phospho-D-glycerate to 3-phosphonooxypyruvate, the first step of the phosphorylated L-serine biosynthesis pathway. Also catalyzes the reversible oxidation of 2-hydroxyglutarate to 2-oxoglutarate.</text>
</comment>
<comment type="catalytic activity">
    <reaction evidence="10">
        <text>(R)-2-hydroxyglutarate + NAD(+) = 2-oxoglutarate + NADH + H(+)</text>
        <dbReference type="Rhea" id="RHEA:49612"/>
        <dbReference type="ChEBI" id="CHEBI:15378"/>
        <dbReference type="ChEBI" id="CHEBI:15801"/>
        <dbReference type="ChEBI" id="CHEBI:16810"/>
        <dbReference type="ChEBI" id="CHEBI:57540"/>
        <dbReference type="ChEBI" id="CHEBI:57945"/>
        <dbReference type="EC" id="1.1.1.399"/>
    </reaction>
</comment>
<dbReference type="GO" id="GO:0004617">
    <property type="term" value="F:phosphoglycerate dehydrogenase activity"/>
    <property type="evidence" value="ECO:0007669"/>
    <property type="project" value="UniProtKB-EC"/>
</dbReference>
<dbReference type="InterPro" id="IPR054480">
    <property type="entry name" value="AHAS_small-like_ACT"/>
</dbReference>
<dbReference type="SUPFAM" id="SSF55021">
    <property type="entry name" value="ACT-like"/>
    <property type="match status" value="1"/>
</dbReference>
<dbReference type="EC" id="1.1.1.95" evidence="5"/>
<evidence type="ECO:0000259" key="13">
    <source>
        <dbReference type="PROSITE" id="PS51671"/>
    </source>
</evidence>
<dbReference type="FunFam" id="3.40.50.720:FF:000041">
    <property type="entry name" value="D-3-phosphoglycerate dehydrogenase"/>
    <property type="match status" value="1"/>
</dbReference>
<protein>
    <recommendedName>
        <fullName evidence="6">D-3-phosphoglycerate dehydrogenase</fullName>
        <ecNumber evidence="4">1.1.1.399</ecNumber>
        <ecNumber evidence="5">1.1.1.95</ecNumber>
    </recommendedName>
    <alternativeName>
        <fullName evidence="9">2-oxoglutarate reductase</fullName>
    </alternativeName>
</protein>
<comment type="catalytic activity">
    <reaction evidence="11">
        <text>(2R)-3-phosphoglycerate + NAD(+) = 3-phosphooxypyruvate + NADH + H(+)</text>
        <dbReference type="Rhea" id="RHEA:12641"/>
        <dbReference type="ChEBI" id="CHEBI:15378"/>
        <dbReference type="ChEBI" id="CHEBI:18110"/>
        <dbReference type="ChEBI" id="CHEBI:57540"/>
        <dbReference type="ChEBI" id="CHEBI:57945"/>
        <dbReference type="ChEBI" id="CHEBI:58272"/>
        <dbReference type="EC" id="1.1.1.95"/>
    </reaction>
</comment>
<evidence type="ECO:0000256" key="7">
    <source>
        <dbReference type="ARBA" id="ARBA00023002"/>
    </source>
</evidence>
<dbReference type="Pfam" id="PF02826">
    <property type="entry name" value="2-Hacid_dh_C"/>
    <property type="match status" value="1"/>
</dbReference>
<dbReference type="SUPFAM" id="SSF52283">
    <property type="entry name" value="Formate/glycerate dehydrogenase catalytic domain-like"/>
    <property type="match status" value="1"/>
</dbReference>
<evidence type="ECO:0000256" key="9">
    <source>
        <dbReference type="ARBA" id="ARBA00030455"/>
    </source>
</evidence>
<gene>
    <name evidence="14" type="primary">serA</name>
    <name evidence="14" type="ORF">KL86APRO_11037</name>
</gene>
<comment type="similarity">
    <text evidence="3 12">Belongs to the D-isomer specific 2-hydroxyacid dehydrogenase family.</text>
</comment>